<evidence type="ECO:0000256" key="1">
    <source>
        <dbReference type="ARBA" id="ARBA00023015"/>
    </source>
</evidence>
<dbReference type="GO" id="GO:0003700">
    <property type="term" value="F:DNA-binding transcription factor activity"/>
    <property type="evidence" value="ECO:0007669"/>
    <property type="project" value="InterPro"/>
</dbReference>
<name>A0A2T6CIJ8_9RHOB</name>
<keyword evidence="1" id="KW-0805">Transcription regulation</keyword>
<proteinExistence type="predicted"/>
<evidence type="ECO:0000256" key="2">
    <source>
        <dbReference type="ARBA" id="ARBA00023163"/>
    </source>
</evidence>
<sequence length="276" mass="29639">MIPISKLFLPPAGLADAVFAGILRDTRGCTLNDADRLNHFPASPLVSVSFVIEGGLCILPEGCDVAAARHLPQMDRLSLTPPQDGPTTSWSIGPVYAISVGLFPDAWDGLAEAGQGGPMPRFLEAAFAGYAQGFPADAAWAQFCAALMAERAQSRPAAGGWSGGPWLSGWSRALMHRAALAGPGRSLRAMERRIKRWSGQSRQTLAFHAAIDRLHQISLAEKDAPLAAIAVDAGFADQSHMGRAVRRATGFSPAKLNRMIETQEAFWCYRLLGERF</sequence>
<gene>
    <name evidence="4" type="ORF">C8N31_102437</name>
</gene>
<dbReference type="PROSITE" id="PS01124">
    <property type="entry name" value="HTH_ARAC_FAMILY_2"/>
    <property type="match status" value="1"/>
</dbReference>
<dbReference type="SUPFAM" id="SSF46689">
    <property type="entry name" value="Homeodomain-like"/>
    <property type="match status" value="1"/>
</dbReference>
<accession>A0A2T6CIJ8</accession>
<evidence type="ECO:0000259" key="3">
    <source>
        <dbReference type="PROSITE" id="PS01124"/>
    </source>
</evidence>
<reference evidence="4 5" key="1">
    <citation type="submission" date="2018-04" db="EMBL/GenBank/DDBJ databases">
        <title>Genomic Encyclopedia of Archaeal and Bacterial Type Strains, Phase II (KMG-II): from individual species to whole genera.</title>
        <authorList>
            <person name="Goeker M."/>
        </authorList>
    </citation>
    <scope>NUCLEOTIDE SEQUENCE [LARGE SCALE GENOMIC DNA]</scope>
    <source>
        <strain evidence="4 5">DSM 12244</strain>
    </source>
</reference>
<dbReference type="GO" id="GO:0043565">
    <property type="term" value="F:sequence-specific DNA binding"/>
    <property type="evidence" value="ECO:0007669"/>
    <property type="project" value="InterPro"/>
</dbReference>
<protein>
    <submittedName>
        <fullName evidence="4">AraC family transcriptional regulator</fullName>
    </submittedName>
</protein>
<dbReference type="Proteomes" id="UP000244092">
    <property type="component" value="Unassembled WGS sequence"/>
</dbReference>
<comment type="caution">
    <text evidence="4">The sequence shown here is derived from an EMBL/GenBank/DDBJ whole genome shotgun (WGS) entry which is preliminary data.</text>
</comment>
<dbReference type="InterPro" id="IPR018060">
    <property type="entry name" value="HTH_AraC"/>
</dbReference>
<dbReference type="Gene3D" id="1.10.10.60">
    <property type="entry name" value="Homeodomain-like"/>
    <property type="match status" value="1"/>
</dbReference>
<dbReference type="EMBL" id="QBKU01000002">
    <property type="protein sequence ID" value="PTX75331.1"/>
    <property type="molecule type" value="Genomic_DNA"/>
</dbReference>
<feature type="domain" description="HTH araC/xylS-type" evidence="3">
    <location>
        <begin position="219"/>
        <end position="259"/>
    </location>
</feature>
<organism evidence="4 5">
    <name type="scientific">Sulfitobacter mediterraneus</name>
    <dbReference type="NCBI Taxonomy" id="83219"/>
    <lineage>
        <taxon>Bacteria</taxon>
        <taxon>Pseudomonadati</taxon>
        <taxon>Pseudomonadota</taxon>
        <taxon>Alphaproteobacteria</taxon>
        <taxon>Rhodobacterales</taxon>
        <taxon>Roseobacteraceae</taxon>
        <taxon>Sulfitobacter</taxon>
    </lineage>
</organism>
<keyword evidence="2" id="KW-0804">Transcription</keyword>
<dbReference type="AlphaFoldDB" id="A0A2T6CIJ8"/>
<evidence type="ECO:0000313" key="5">
    <source>
        <dbReference type="Proteomes" id="UP000244092"/>
    </source>
</evidence>
<dbReference type="Pfam" id="PF12833">
    <property type="entry name" value="HTH_18"/>
    <property type="match status" value="1"/>
</dbReference>
<dbReference type="InterPro" id="IPR009057">
    <property type="entry name" value="Homeodomain-like_sf"/>
</dbReference>
<evidence type="ECO:0000313" key="4">
    <source>
        <dbReference type="EMBL" id="PTX75331.1"/>
    </source>
</evidence>